<dbReference type="Pfam" id="PF00296">
    <property type="entry name" value="Bac_luciferase"/>
    <property type="match status" value="1"/>
</dbReference>
<keyword evidence="1" id="KW-0560">Oxidoreductase</keyword>
<dbReference type="Proteomes" id="UP000283644">
    <property type="component" value="Unassembled WGS sequence"/>
</dbReference>
<feature type="domain" description="Luciferase-like" evidence="4">
    <location>
        <begin position="112"/>
        <end position="432"/>
    </location>
</feature>
<evidence type="ECO:0000313" key="6">
    <source>
        <dbReference type="Proteomes" id="UP000283644"/>
    </source>
</evidence>
<protein>
    <submittedName>
        <fullName evidence="5">LLM class flavin-dependent oxidoreductase</fullName>
    </submittedName>
</protein>
<sequence>MDDTVRTGIRAPDRPALACLTGRWPGLGDRCRAPRPSGAGCSEVRHTFQFSPCDSGVVAQPAVSRNTSELPQQHSGRRPPRRDADPYEEARNVVKFGTLYELEPGPEPWPERREYDVYHEAAEQVVLTEELGFDYAWVVEHHFLTGYSSSSAPEVFLGWLAAQTSRIRLGHGVLQFSKGVNHLVRIAERTAALDLICDGRLDVGSGRGFTNEEVVAFGVDPDDTRPMQEHGMRNLPKLWCEDEFELNDEFYSMPPRRLHPKPIQTPHPPMWMAATQPSSWELAGQLGAGVLAFGLGTPDELDAAIRSYRTAAAQAQTPYGLVNNTVAFAPTFYCAETDEEALETAAPSLLFWLECNYGFVKGWSKSDSRDYEFYKRVGTDIISLPELTDEEKRGLSPQAQVIRQGVKSNLFCVGSPETCRNVVQYYADRDVDQLILMAQLGDMTNKQIQDSLRLFGAEVMPEFTTSAAGVMV</sequence>
<dbReference type="AlphaFoldDB" id="A0A417Y6S5"/>
<evidence type="ECO:0000256" key="3">
    <source>
        <dbReference type="SAM" id="MobiDB-lite"/>
    </source>
</evidence>
<feature type="compositionally biased region" description="Polar residues" evidence="3">
    <location>
        <begin position="63"/>
        <end position="74"/>
    </location>
</feature>
<reference evidence="5 6" key="1">
    <citation type="submission" date="2018-09" db="EMBL/GenBank/DDBJ databases">
        <title>Genome sequencing of Nocardioides immobilis CCTCC AB 2017083 for comparison to Nocardioides silvaticus.</title>
        <authorList>
            <person name="Li C."/>
            <person name="Wang G."/>
        </authorList>
    </citation>
    <scope>NUCLEOTIDE SEQUENCE [LARGE SCALE GENOMIC DNA]</scope>
    <source>
        <strain evidence="5 6">CCTCC AB 2017083</strain>
    </source>
</reference>
<proteinExistence type="predicted"/>
<comment type="caution">
    <text evidence="5">The sequence shown here is derived from an EMBL/GenBank/DDBJ whole genome shotgun (WGS) entry which is preliminary data.</text>
</comment>
<dbReference type="GO" id="GO:0005829">
    <property type="term" value="C:cytosol"/>
    <property type="evidence" value="ECO:0007669"/>
    <property type="project" value="TreeGrafter"/>
</dbReference>
<evidence type="ECO:0000256" key="2">
    <source>
        <dbReference type="ARBA" id="ARBA00023033"/>
    </source>
</evidence>
<dbReference type="InterPro" id="IPR036661">
    <property type="entry name" value="Luciferase-like_sf"/>
</dbReference>
<evidence type="ECO:0000313" key="5">
    <source>
        <dbReference type="EMBL" id="RHW28349.1"/>
    </source>
</evidence>
<dbReference type="GO" id="GO:0004497">
    <property type="term" value="F:monooxygenase activity"/>
    <property type="evidence" value="ECO:0007669"/>
    <property type="project" value="UniProtKB-KW"/>
</dbReference>
<dbReference type="Gene3D" id="3.20.20.30">
    <property type="entry name" value="Luciferase-like domain"/>
    <property type="match status" value="1"/>
</dbReference>
<dbReference type="CDD" id="cd00347">
    <property type="entry name" value="Flavin_utilizing_monoxygenases"/>
    <property type="match status" value="1"/>
</dbReference>
<dbReference type="EMBL" id="QXGH01000010">
    <property type="protein sequence ID" value="RHW28349.1"/>
    <property type="molecule type" value="Genomic_DNA"/>
</dbReference>
<name>A0A417Y6S5_9ACTN</name>
<accession>A0A417Y6S5</accession>
<keyword evidence="6" id="KW-1185">Reference proteome</keyword>
<dbReference type="PANTHER" id="PTHR30137">
    <property type="entry name" value="LUCIFERASE-LIKE MONOOXYGENASE"/>
    <property type="match status" value="1"/>
</dbReference>
<dbReference type="SUPFAM" id="SSF51679">
    <property type="entry name" value="Bacterial luciferase-like"/>
    <property type="match status" value="1"/>
</dbReference>
<dbReference type="PANTHER" id="PTHR30137:SF8">
    <property type="entry name" value="BLR5498 PROTEIN"/>
    <property type="match status" value="1"/>
</dbReference>
<feature type="region of interest" description="Disordered" evidence="3">
    <location>
        <begin position="63"/>
        <end position="88"/>
    </location>
</feature>
<keyword evidence="2" id="KW-0503">Monooxygenase</keyword>
<evidence type="ECO:0000256" key="1">
    <source>
        <dbReference type="ARBA" id="ARBA00023002"/>
    </source>
</evidence>
<organism evidence="5 6">
    <name type="scientific">Nocardioides immobilis</name>
    <dbReference type="NCBI Taxonomy" id="2049295"/>
    <lineage>
        <taxon>Bacteria</taxon>
        <taxon>Bacillati</taxon>
        <taxon>Actinomycetota</taxon>
        <taxon>Actinomycetes</taxon>
        <taxon>Propionibacteriales</taxon>
        <taxon>Nocardioidaceae</taxon>
        <taxon>Nocardioides</taxon>
    </lineage>
</organism>
<dbReference type="GO" id="GO:0016705">
    <property type="term" value="F:oxidoreductase activity, acting on paired donors, with incorporation or reduction of molecular oxygen"/>
    <property type="evidence" value="ECO:0007669"/>
    <property type="project" value="InterPro"/>
</dbReference>
<evidence type="ECO:0000259" key="4">
    <source>
        <dbReference type="Pfam" id="PF00296"/>
    </source>
</evidence>
<dbReference type="InterPro" id="IPR011251">
    <property type="entry name" value="Luciferase-like_dom"/>
</dbReference>
<gene>
    <name evidence="5" type="ORF">D0Z08_05105</name>
</gene>
<dbReference type="OrthoDB" id="5169673at2"/>
<dbReference type="InterPro" id="IPR050766">
    <property type="entry name" value="Bact_Lucif_Oxidored"/>
</dbReference>